<dbReference type="RefSeq" id="WP_094576269.1">
    <property type="nucleotide sequence ID" value="NZ_JBHEEL010000009.1"/>
</dbReference>
<dbReference type="AlphaFoldDB" id="A0A256FM54"/>
<evidence type="ECO:0000313" key="2">
    <source>
        <dbReference type="EMBL" id="OYR15521.1"/>
    </source>
</evidence>
<organism evidence="2 3">
    <name type="scientific">Brucella rhizosphaerae</name>
    <dbReference type="NCBI Taxonomy" id="571254"/>
    <lineage>
        <taxon>Bacteria</taxon>
        <taxon>Pseudomonadati</taxon>
        <taxon>Pseudomonadota</taxon>
        <taxon>Alphaproteobacteria</taxon>
        <taxon>Hyphomicrobiales</taxon>
        <taxon>Brucellaceae</taxon>
        <taxon>Brucella/Ochrobactrum group</taxon>
        <taxon>Brucella</taxon>
    </lineage>
</organism>
<proteinExistence type="predicted"/>
<dbReference type="PANTHER" id="PTHR34818:SF1">
    <property type="entry name" value="PROTEIN BLI-3"/>
    <property type="match status" value="1"/>
</dbReference>
<dbReference type="InterPro" id="IPR012349">
    <property type="entry name" value="Split_barrel_FMN-bd"/>
</dbReference>
<dbReference type="Proteomes" id="UP000216345">
    <property type="component" value="Unassembled WGS sequence"/>
</dbReference>
<reference evidence="2 3" key="1">
    <citation type="submission" date="2017-07" db="EMBL/GenBank/DDBJ databases">
        <title>Phylogenetic study on the rhizospheric bacterium Ochrobactrum sp. A44.</title>
        <authorList>
            <person name="Krzyzanowska D.M."/>
            <person name="Ossowicki A."/>
            <person name="Rajewska M."/>
            <person name="Maciag T."/>
            <person name="Kaczynski Z."/>
            <person name="Czerwicka M."/>
            <person name="Jafra S."/>
        </authorList>
    </citation>
    <scope>NUCLEOTIDE SEQUENCE [LARGE SCALE GENOMIC DNA]</scope>
    <source>
        <strain evidence="2 3">PR17</strain>
    </source>
</reference>
<dbReference type="Gene3D" id="2.30.110.10">
    <property type="entry name" value="Electron Transport, Fmn-binding Protein, Chain A"/>
    <property type="match status" value="1"/>
</dbReference>
<comment type="caution">
    <text evidence="2">The sequence shown here is derived from an EMBL/GenBank/DDBJ whole genome shotgun (WGS) entry which is preliminary data.</text>
</comment>
<accession>A0A256FM54</accession>
<feature type="domain" description="General stress protein FMN-binding split barrel" evidence="1">
    <location>
        <begin position="8"/>
        <end position="145"/>
    </location>
</feature>
<dbReference type="InterPro" id="IPR038725">
    <property type="entry name" value="YdaG_split_barrel_FMN-bd"/>
</dbReference>
<dbReference type="PANTHER" id="PTHR34818">
    <property type="entry name" value="PROTEIN BLI-3"/>
    <property type="match status" value="1"/>
</dbReference>
<dbReference type="EMBL" id="NNRK01000025">
    <property type="protein sequence ID" value="OYR15521.1"/>
    <property type="molecule type" value="Genomic_DNA"/>
</dbReference>
<dbReference type="SUPFAM" id="SSF50475">
    <property type="entry name" value="FMN-binding split barrel"/>
    <property type="match status" value="1"/>
</dbReference>
<dbReference type="InterPro" id="IPR052917">
    <property type="entry name" value="Stress-Dev_Protein"/>
</dbReference>
<evidence type="ECO:0000259" key="1">
    <source>
        <dbReference type="Pfam" id="PF16242"/>
    </source>
</evidence>
<gene>
    <name evidence="2" type="ORF">CEV32_4796</name>
</gene>
<dbReference type="Pfam" id="PF16242">
    <property type="entry name" value="Pyrid_ox_like"/>
    <property type="match status" value="1"/>
</dbReference>
<evidence type="ECO:0000313" key="3">
    <source>
        <dbReference type="Proteomes" id="UP000216345"/>
    </source>
</evidence>
<name>A0A256FM54_9HYPH</name>
<keyword evidence="3" id="KW-1185">Reference proteome</keyword>
<protein>
    <submittedName>
        <fullName evidence="2">Pyridoxamine 5'-phosphate oxidase family protein</fullName>
    </submittedName>
</protein>
<dbReference type="OrthoDB" id="1432662at2"/>
<sequence>MTDSDPQRAWEIAEDSRVCFYGWNGNQVPMSPIVRKDEGAIYFLADVDSEKVTDIQGQSVVQLTFSNESANDYLFVAGNAQVSNDRAKIKELWTPFAKAFWDSEDDPDIRLITVSPNHAEFWDGPGTIAATAKMLYASVTGNKPDMGDNRKTGM</sequence>